<accession>A0A8J3J4R1</accession>
<evidence type="ECO:0000259" key="6">
    <source>
        <dbReference type="PROSITE" id="PS50893"/>
    </source>
</evidence>
<dbReference type="Proteomes" id="UP000612808">
    <property type="component" value="Unassembled WGS sequence"/>
</dbReference>
<dbReference type="SUPFAM" id="SSF52540">
    <property type="entry name" value="P-loop containing nucleoside triphosphate hydrolases"/>
    <property type="match status" value="1"/>
</dbReference>
<dbReference type="Gene3D" id="3.40.50.300">
    <property type="entry name" value="P-loop containing nucleotide triphosphate hydrolases"/>
    <property type="match status" value="1"/>
</dbReference>
<evidence type="ECO:0000313" key="7">
    <source>
        <dbReference type="EMBL" id="GID09373.1"/>
    </source>
</evidence>
<feature type="domain" description="ABC transporter" evidence="6">
    <location>
        <begin position="25"/>
        <end position="248"/>
    </location>
</feature>
<comment type="caution">
    <text evidence="7">The sequence shown here is derived from an EMBL/GenBank/DDBJ whole genome shotgun (WGS) entry which is preliminary data.</text>
</comment>
<keyword evidence="3" id="KW-0547">Nucleotide-binding</keyword>
<sequence>MVVRHYLGYGGDGTLVGVSGSGDAVVLRGVRKRYGDVTAVAGVDLTIAAGEVVALLGPNGAGKSTTVDIMVGLRAPDAGEVSLYGMAPRRALDEGRVGAVLQAGALLPNATVGELLRAIAALQPHPLPVAEVAAAAGVSELLRRRTDRLSGGQQQRVRFALALVGDPSLLVLDEPTAGLDVAARRDFWAGVRRYAGQGRTVLFSTHYLEEADEVADRIVLIDRGRVVADGPTTAIRAMGSARQVRCTLPDADPDALRDLPGVSSVEVHGAAVVLRSNDSDATLRALLAAYPLAHDVEVNAAALTDAFLELTGAEAH</sequence>
<dbReference type="InterPro" id="IPR050763">
    <property type="entry name" value="ABC_transporter_ATP-binding"/>
</dbReference>
<dbReference type="PROSITE" id="PS50893">
    <property type="entry name" value="ABC_TRANSPORTER_2"/>
    <property type="match status" value="1"/>
</dbReference>
<dbReference type="GO" id="GO:0005524">
    <property type="term" value="F:ATP binding"/>
    <property type="evidence" value="ECO:0007669"/>
    <property type="project" value="UniProtKB-KW"/>
</dbReference>
<dbReference type="SMART" id="SM00382">
    <property type="entry name" value="AAA"/>
    <property type="match status" value="1"/>
</dbReference>
<dbReference type="PANTHER" id="PTHR42711:SF17">
    <property type="entry name" value="ABC TRANSPORTER ATP-BINDING PROTEIN"/>
    <property type="match status" value="1"/>
</dbReference>
<dbReference type="AlphaFoldDB" id="A0A8J3J4R1"/>
<evidence type="ECO:0000256" key="2">
    <source>
        <dbReference type="ARBA" id="ARBA00022448"/>
    </source>
</evidence>
<evidence type="ECO:0000256" key="5">
    <source>
        <dbReference type="ARBA" id="ARBA00023251"/>
    </source>
</evidence>
<keyword evidence="4 7" id="KW-0067">ATP-binding</keyword>
<comment type="subcellular location">
    <subcellularLocation>
        <location evidence="1">Cell membrane</location>
        <topology evidence="1">Peripheral membrane protein</topology>
    </subcellularLocation>
</comment>
<keyword evidence="8" id="KW-1185">Reference proteome</keyword>
<protein>
    <submittedName>
        <fullName evidence="7">ABC transporter ATP-binding protein</fullName>
    </submittedName>
</protein>
<name>A0A8J3J4R1_9ACTN</name>
<keyword evidence="2" id="KW-0813">Transport</keyword>
<evidence type="ECO:0000256" key="1">
    <source>
        <dbReference type="ARBA" id="ARBA00004202"/>
    </source>
</evidence>
<gene>
    <name evidence="7" type="ORF">Aru02nite_02620</name>
</gene>
<dbReference type="InterPro" id="IPR017871">
    <property type="entry name" value="ABC_transporter-like_CS"/>
</dbReference>
<dbReference type="PROSITE" id="PS00211">
    <property type="entry name" value="ABC_TRANSPORTER_1"/>
    <property type="match status" value="1"/>
</dbReference>
<dbReference type="PANTHER" id="PTHR42711">
    <property type="entry name" value="ABC TRANSPORTER ATP-BINDING PROTEIN"/>
    <property type="match status" value="1"/>
</dbReference>
<proteinExistence type="predicted"/>
<dbReference type="GO" id="GO:0016887">
    <property type="term" value="F:ATP hydrolysis activity"/>
    <property type="evidence" value="ECO:0007669"/>
    <property type="project" value="InterPro"/>
</dbReference>
<organism evidence="7 8">
    <name type="scientific">Actinocatenispora rupis</name>
    <dbReference type="NCBI Taxonomy" id="519421"/>
    <lineage>
        <taxon>Bacteria</taxon>
        <taxon>Bacillati</taxon>
        <taxon>Actinomycetota</taxon>
        <taxon>Actinomycetes</taxon>
        <taxon>Micromonosporales</taxon>
        <taxon>Micromonosporaceae</taxon>
        <taxon>Actinocatenispora</taxon>
    </lineage>
</organism>
<dbReference type="InterPro" id="IPR003439">
    <property type="entry name" value="ABC_transporter-like_ATP-bd"/>
</dbReference>
<dbReference type="InterPro" id="IPR027417">
    <property type="entry name" value="P-loop_NTPase"/>
</dbReference>
<dbReference type="InterPro" id="IPR003593">
    <property type="entry name" value="AAA+_ATPase"/>
</dbReference>
<dbReference type="EMBL" id="BOMB01000001">
    <property type="protein sequence ID" value="GID09373.1"/>
    <property type="molecule type" value="Genomic_DNA"/>
</dbReference>
<keyword evidence="5" id="KW-0046">Antibiotic resistance</keyword>
<dbReference type="GO" id="GO:0046677">
    <property type="term" value="P:response to antibiotic"/>
    <property type="evidence" value="ECO:0007669"/>
    <property type="project" value="UniProtKB-KW"/>
</dbReference>
<dbReference type="CDD" id="cd03230">
    <property type="entry name" value="ABC_DR_subfamily_A"/>
    <property type="match status" value="1"/>
</dbReference>
<evidence type="ECO:0000256" key="3">
    <source>
        <dbReference type="ARBA" id="ARBA00022741"/>
    </source>
</evidence>
<dbReference type="Pfam" id="PF00005">
    <property type="entry name" value="ABC_tran"/>
    <property type="match status" value="1"/>
</dbReference>
<evidence type="ECO:0000256" key="4">
    <source>
        <dbReference type="ARBA" id="ARBA00022840"/>
    </source>
</evidence>
<evidence type="ECO:0000313" key="8">
    <source>
        <dbReference type="Proteomes" id="UP000612808"/>
    </source>
</evidence>
<reference evidence="7" key="1">
    <citation type="submission" date="2021-01" db="EMBL/GenBank/DDBJ databases">
        <title>Whole genome shotgun sequence of Actinocatenispora rupis NBRC 107355.</title>
        <authorList>
            <person name="Komaki H."/>
            <person name="Tamura T."/>
        </authorList>
    </citation>
    <scope>NUCLEOTIDE SEQUENCE</scope>
    <source>
        <strain evidence="7">NBRC 107355</strain>
    </source>
</reference>
<dbReference type="GO" id="GO:0005886">
    <property type="term" value="C:plasma membrane"/>
    <property type="evidence" value="ECO:0007669"/>
    <property type="project" value="UniProtKB-SubCell"/>
</dbReference>